<keyword evidence="3" id="KW-0238">DNA-binding</keyword>
<dbReference type="Pfam" id="PF00126">
    <property type="entry name" value="HTH_1"/>
    <property type="match status" value="1"/>
</dbReference>
<comment type="similarity">
    <text evidence="1">Belongs to the LysR transcriptional regulatory family.</text>
</comment>
<dbReference type="InterPro" id="IPR036390">
    <property type="entry name" value="WH_DNA-bd_sf"/>
</dbReference>
<dbReference type="AlphaFoldDB" id="A0A323UZT0"/>
<dbReference type="PANTHER" id="PTHR30118:SF15">
    <property type="entry name" value="TRANSCRIPTIONAL REGULATORY PROTEIN"/>
    <property type="match status" value="1"/>
</dbReference>
<evidence type="ECO:0000259" key="5">
    <source>
        <dbReference type="PROSITE" id="PS50931"/>
    </source>
</evidence>
<dbReference type="Gene3D" id="3.40.190.10">
    <property type="entry name" value="Periplasmic binding protein-like II"/>
    <property type="match status" value="2"/>
</dbReference>
<evidence type="ECO:0000256" key="1">
    <source>
        <dbReference type="ARBA" id="ARBA00009437"/>
    </source>
</evidence>
<keyword evidence="7" id="KW-1185">Reference proteome</keyword>
<dbReference type="OrthoDB" id="8583877at2"/>
<evidence type="ECO:0000313" key="6">
    <source>
        <dbReference type="EMBL" id="PZA17731.1"/>
    </source>
</evidence>
<accession>A0A323UZT0</accession>
<dbReference type="CDD" id="cd08459">
    <property type="entry name" value="PBP2_DntR_NahR_LinR_like"/>
    <property type="match status" value="1"/>
</dbReference>
<proteinExistence type="inferred from homology"/>
<evidence type="ECO:0000313" key="7">
    <source>
        <dbReference type="Proteomes" id="UP000248259"/>
    </source>
</evidence>
<dbReference type="InterPro" id="IPR000847">
    <property type="entry name" value="LysR_HTH_N"/>
</dbReference>
<dbReference type="GO" id="GO:0003700">
    <property type="term" value="F:DNA-binding transcription factor activity"/>
    <property type="evidence" value="ECO:0007669"/>
    <property type="project" value="InterPro"/>
</dbReference>
<dbReference type="SUPFAM" id="SSF46785">
    <property type="entry name" value="Winged helix' DNA-binding domain"/>
    <property type="match status" value="1"/>
</dbReference>
<dbReference type="Gene3D" id="1.10.10.10">
    <property type="entry name" value="Winged helix-like DNA-binding domain superfamily/Winged helix DNA-binding domain"/>
    <property type="match status" value="1"/>
</dbReference>
<evidence type="ECO:0000256" key="2">
    <source>
        <dbReference type="ARBA" id="ARBA00023015"/>
    </source>
</evidence>
<dbReference type="InterPro" id="IPR050389">
    <property type="entry name" value="LysR-type_TF"/>
</dbReference>
<dbReference type="InterPro" id="IPR036388">
    <property type="entry name" value="WH-like_DNA-bd_sf"/>
</dbReference>
<dbReference type="PROSITE" id="PS50931">
    <property type="entry name" value="HTH_LYSR"/>
    <property type="match status" value="1"/>
</dbReference>
<dbReference type="SUPFAM" id="SSF53850">
    <property type="entry name" value="Periplasmic binding protein-like II"/>
    <property type="match status" value="1"/>
</dbReference>
<protein>
    <submittedName>
        <fullName evidence="6">LysR family transcriptional regulator</fullName>
    </submittedName>
</protein>
<dbReference type="InterPro" id="IPR005119">
    <property type="entry name" value="LysR_subst-bd"/>
</dbReference>
<organism evidence="6 7">
    <name type="scientific">Parazoarcus communis SWub3 = DSM 12120</name>
    <dbReference type="NCBI Taxonomy" id="1121029"/>
    <lineage>
        <taxon>Bacteria</taxon>
        <taxon>Pseudomonadati</taxon>
        <taxon>Pseudomonadota</taxon>
        <taxon>Betaproteobacteria</taxon>
        <taxon>Rhodocyclales</taxon>
        <taxon>Zoogloeaceae</taxon>
        <taxon>Parazoarcus</taxon>
    </lineage>
</organism>
<dbReference type="Proteomes" id="UP000248259">
    <property type="component" value="Unassembled WGS sequence"/>
</dbReference>
<dbReference type="PANTHER" id="PTHR30118">
    <property type="entry name" value="HTH-TYPE TRANSCRIPTIONAL REGULATOR LEUO-RELATED"/>
    <property type="match status" value="1"/>
</dbReference>
<sequence length="299" mass="33628">MERFDLNLIRVFVSIYETRSVTAAAERLDLTQPTVSYGLGKLRDMIGDNLFVREQRFFKPTPCADALYARFRDALSLIGEAVEETRHFDPVSTSRTFNFAMSDIGSMSFLPPLERELLREAPRISIEIRQVPVNELVDQLAAGKIDAALGNLPQIRGQTRSATLFREYYVCLLGRAHAERLGKFDLEAFRHARHAVVSSTYSGHQLAEDALSDLGIVRPVAIRTPYFTALPQLIADSELVVILPSVVARTFCTQSDVVARPVPVALPSFDVKLHWHPRHESTPAIRWMIDRVQRILSAA</sequence>
<dbReference type="RefSeq" id="WP_110523077.1">
    <property type="nucleotide sequence ID" value="NZ_QKOE01000002.1"/>
</dbReference>
<evidence type="ECO:0000256" key="3">
    <source>
        <dbReference type="ARBA" id="ARBA00023125"/>
    </source>
</evidence>
<evidence type="ECO:0000256" key="4">
    <source>
        <dbReference type="ARBA" id="ARBA00023163"/>
    </source>
</evidence>
<dbReference type="EMBL" id="QKOE01000002">
    <property type="protein sequence ID" value="PZA17731.1"/>
    <property type="molecule type" value="Genomic_DNA"/>
</dbReference>
<comment type="caution">
    <text evidence="6">The sequence shown here is derived from an EMBL/GenBank/DDBJ whole genome shotgun (WGS) entry which is preliminary data.</text>
</comment>
<name>A0A323UZT0_9RHOO</name>
<reference evidence="6 7" key="1">
    <citation type="submission" date="2018-06" db="EMBL/GenBank/DDBJ databases">
        <title>Azoarcus communis strain SWub3 genome.</title>
        <authorList>
            <person name="Zorraquino Salvo V."/>
            <person name="Toubiana D."/>
            <person name="Blumwald E."/>
        </authorList>
    </citation>
    <scope>NUCLEOTIDE SEQUENCE [LARGE SCALE GENOMIC DNA]</scope>
    <source>
        <strain evidence="6 7">SWub3</strain>
    </source>
</reference>
<keyword evidence="2" id="KW-0805">Transcription regulation</keyword>
<keyword evidence="4" id="KW-0804">Transcription</keyword>
<dbReference type="Pfam" id="PF03466">
    <property type="entry name" value="LysR_substrate"/>
    <property type="match status" value="1"/>
</dbReference>
<dbReference type="PRINTS" id="PR00039">
    <property type="entry name" value="HTHLYSR"/>
</dbReference>
<gene>
    <name evidence="6" type="ORF">DNK49_04150</name>
</gene>
<feature type="domain" description="HTH lysR-type" evidence="5">
    <location>
        <begin position="4"/>
        <end position="61"/>
    </location>
</feature>
<dbReference type="GO" id="GO:0003677">
    <property type="term" value="F:DNA binding"/>
    <property type="evidence" value="ECO:0007669"/>
    <property type="project" value="UniProtKB-KW"/>
</dbReference>